<dbReference type="Proteomes" id="UP000649617">
    <property type="component" value="Unassembled WGS sequence"/>
</dbReference>
<reference evidence="2" key="1">
    <citation type="submission" date="2021-02" db="EMBL/GenBank/DDBJ databases">
        <authorList>
            <person name="Dougan E. K."/>
            <person name="Rhodes N."/>
            <person name="Thang M."/>
            <person name="Chan C."/>
        </authorList>
    </citation>
    <scope>NUCLEOTIDE SEQUENCE</scope>
</reference>
<dbReference type="AlphaFoldDB" id="A0A812IME9"/>
<feature type="compositionally biased region" description="Pro residues" evidence="1">
    <location>
        <begin position="185"/>
        <end position="200"/>
    </location>
</feature>
<dbReference type="InterPro" id="IPR036249">
    <property type="entry name" value="Thioredoxin-like_sf"/>
</dbReference>
<organism evidence="2 3">
    <name type="scientific">Symbiodinium pilosum</name>
    <name type="common">Dinoflagellate</name>
    <dbReference type="NCBI Taxonomy" id="2952"/>
    <lineage>
        <taxon>Eukaryota</taxon>
        <taxon>Sar</taxon>
        <taxon>Alveolata</taxon>
        <taxon>Dinophyceae</taxon>
        <taxon>Suessiales</taxon>
        <taxon>Symbiodiniaceae</taxon>
        <taxon>Symbiodinium</taxon>
    </lineage>
</organism>
<sequence length="301" mass="31784">MLFKSASVSIAEFEEKSGWAFKPEGACKGDVCIPLSADVLAADNAETVELASITEALGLPMLVDENHGLYAVGPESIGARALVTADAPSLVLPDLDGQPFDLASLRGQKALREELHQQNFELVTVGLDTLGEQGCRAYIEAAAPQHPALIDQHHVLAEKFGVINIPSAIWIDEQGVIVRPAEAAPAPPQPETQQAPPPAGDAPAMPERFVEMMGEAVKIKSDAQAYHAALRDWVEHGAESRFALSPDEVVSRSRPRSAEVSLGHAHFELASALELAGLVAGKKSHTRTDAAILAGTFTGGA</sequence>
<dbReference type="OrthoDB" id="10356314at2759"/>
<dbReference type="CDD" id="cd02966">
    <property type="entry name" value="TlpA_like_family"/>
    <property type="match status" value="1"/>
</dbReference>
<proteinExistence type="predicted"/>
<dbReference type="Gene3D" id="3.40.30.10">
    <property type="entry name" value="Glutaredoxin"/>
    <property type="match status" value="1"/>
</dbReference>
<comment type="caution">
    <text evidence="2">The sequence shown here is derived from an EMBL/GenBank/DDBJ whole genome shotgun (WGS) entry which is preliminary data.</text>
</comment>
<dbReference type="EMBL" id="CAJNIZ010000001">
    <property type="protein sequence ID" value="CAE7148780.1"/>
    <property type="molecule type" value="Genomic_DNA"/>
</dbReference>
<gene>
    <name evidence="2" type="ORF">SPIL2461_LOCUS38</name>
</gene>
<evidence type="ECO:0000313" key="3">
    <source>
        <dbReference type="Proteomes" id="UP000649617"/>
    </source>
</evidence>
<name>A0A812IME9_SYMPI</name>
<evidence type="ECO:0000256" key="1">
    <source>
        <dbReference type="SAM" id="MobiDB-lite"/>
    </source>
</evidence>
<keyword evidence="3" id="KW-1185">Reference proteome</keyword>
<dbReference type="SUPFAM" id="SSF52833">
    <property type="entry name" value="Thioredoxin-like"/>
    <property type="match status" value="1"/>
</dbReference>
<feature type="region of interest" description="Disordered" evidence="1">
    <location>
        <begin position="183"/>
        <end position="204"/>
    </location>
</feature>
<protein>
    <submittedName>
        <fullName evidence="2">Uncharacterized protein</fullName>
    </submittedName>
</protein>
<accession>A0A812IME9</accession>
<evidence type="ECO:0000313" key="2">
    <source>
        <dbReference type="EMBL" id="CAE7148780.1"/>
    </source>
</evidence>